<gene>
    <name evidence="1" type="ORF">BpHYR1_051535</name>
</gene>
<protein>
    <submittedName>
        <fullName evidence="1">Uncharacterized protein</fullName>
    </submittedName>
</protein>
<proteinExistence type="predicted"/>
<accession>A0A3M7SFJ4</accession>
<dbReference type="AlphaFoldDB" id="A0A3M7SFJ4"/>
<reference evidence="1 2" key="1">
    <citation type="journal article" date="2018" name="Sci. Rep.">
        <title>Genomic signatures of local adaptation to the degree of environmental predictability in rotifers.</title>
        <authorList>
            <person name="Franch-Gras L."/>
            <person name="Hahn C."/>
            <person name="Garcia-Roger E.M."/>
            <person name="Carmona M.J."/>
            <person name="Serra M."/>
            <person name="Gomez A."/>
        </authorList>
    </citation>
    <scope>NUCLEOTIDE SEQUENCE [LARGE SCALE GENOMIC DNA]</scope>
    <source>
        <strain evidence="1">HYR1</strain>
    </source>
</reference>
<sequence length="105" mass="12662">MIYLDVILHLKVVETAEFERPNSCAIDDLYTSIRNLDVSLFCKFNKIREIFFFNIKFERFCEVQAKRIEQSFKINSYYYYYKCNLQRAELAELGLYFAQIIILSQ</sequence>
<comment type="caution">
    <text evidence="1">The sequence shown here is derived from an EMBL/GenBank/DDBJ whole genome shotgun (WGS) entry which is preliminary data.</text>
</comment>
<organism evidence="1 2">
    <name type="scientific">Brachionus plicatilis</name>
    <name type="common">Marine rotifer</name>
    <name type="synonym">Brachionus muelleri</name>
    <dbReference type="NCBI Taxonomy" id="10195"/>
    <lineage>
        <taxon>Eukaryota</taxon>
        <taxon>Metazoa</taxon>
        <taxon>Spiralia</taxon>
        <taxon>Gnathifera</taxon>
        <taxon>Rotifera</taxon>
        <taxon>Eurotatoria</taxon>
        <taxon>Monogononta</taxon>
        <taxon>Pseudotrocha</taxon>
        <taxon>Ploima</taxon>
        <taxon>Brachionidae</taxon>
        <taxon>Brachionus</taxon>
    </lineage>
</organism>
<name>A0A3M7SFJ4_BRAPC</name>
<evidence type="ECO:0000313" key="1">
    <source>
        <dbReference type="EMBL" id="RNA34551.1"/>
    </source>
</evidence>
<dbReference type="EMBL" id="REGN01001454">
    <property type="protein sequence ID" value="RNA34551.1"/>
    <property type="molecule type" value="Genomic_DNA"/>
</dbReference>
<keyword evidence="2" id="KW-1185">Reference proteome</keyword>
<evidence type="ECO:0000313" key="2">
    <source>
        <dbReference type="Proteomes" id="UP000276133"/>
    </source>
</evidence>
<dbReference type="Proteomes" id="UP000276133">
    <property type="component" value="Unassembled WGS sequence"/>
</dbReference>